<keyword evidence="11" id="KW-0472">Membrane</keyword>
<dbReference type="Pfam" id="PF03071">
    <property type="entry name" value="GNT-I"/>
    <property type="match status" value="1"/>
</dbReference>
<evidence type="ECO:0000256" key="7">
    <source>
        <dbReference type="ARBA" id="ARBA00022723"/>
    </source>
</evidence>
<name>A0A453GM94_AEGTS</name>
<dbReference type="PANTHER" id="PTHR10468">
    <property type="entry name" value="PROTEIN O-LINKED-MANNOSE BETA-1,2-N-ACETYLGLUCOSAMINYLTRANSFERASE 1/ALPHA-1,3-MANNOSYL-GLYCOPROTEIN 2-BETA-N-ACETYLGLUCOSAMINYLTRANSFERASE"/>
    <property type="match status" value="1"/>
</dbReference>
<evidence type="ECO:0000313" key="18">
    <source>
        <dbReference type="Proteomes" id="UP000015105"/>
    </source>
</evidence>
<reference evidence="17" key="4">
    <citation type="submission" date="2019-03" db="UniProtKB">
        <authorList>
            <consortium name="EnsemblPlants"/>
        </authorList>
    </citation>
    <scope>IDENTIFICATION</scope>
</reference>
<comment type="function">
    <text evidence="16">Initiates complex N-linked carbohydrate formation. Essential for the conversion of high-mannose to hybrid and complex N-glycans.</text>
</comment>
<evidence type="ECO:0000256" key="16">
    <source>
        <dbReference type="RuleBase" id="RU368119"/>
    </source>
</evidence>
<evidence type="ECO:0000256" key="10">
    <source>
        <dbReference type="ARBA" id="ARBA00023034"/>
    </source>
</evidence>
<comment type="pathway">
    <text evidence="2 16">Protein modification; protein glycosylation.</text>
</comment>
<evidence type="ECO:0000256" key="3">
    <source>
        <dbReference type="ARBA" id="ARBA00006492"/>
    </source>
</evidence>
<evidence type="ECO:0000256" key="12">
    <source>
        <dbReference type="ARBA" id="ARBA00023211"/>
    </source>
</evidence>
<comment type="cofactor">
    <cofactor evidence="16">
        <name>Mn(2+)</name>
        <dbReference type="ChEBI" id="CHEBI:29035"/>
    </cofactor>
    <text evidence="16">The cofactor is mostly bound to the substrate.</text>
</comment>
<keyword evidence="18" id="KW-1185">Reference proteome</keyword>
<comment type="subcellular location">
    <subcellularLocation>
        <location evidence="1 16">Golgi apparatus membrane</location>
        <topology evidence="1 16">Single-pass type II membrane protein</topology>
    </subcellularLocation>
</comment>
<keyword evidence="12 16" id="KW-0464">Manganese</keyword>
<keyword evidence="6" id="KW-0812">Transmembrane</keyword>
<reference evidence="17" key="5">
    <citation type="journal article" date="2021" name="G3 (Bethesda)">
        <title>Aegilops tauschii genome assembly Aet v5.0 features greater sequence contiguity and improved annotation.</title>
        <authorList>
            <person name="Wang L."/>
            <person name="Zhu T."/>
            <person name="Rodriguez J.C."/>
            <person name="Deal K.R."/>
            <person name="Dubcovsky J."/>
            <person name="McGuire P.E."/>
            <person name="Lux T."/>
            <person name="Spannagl M."/>
            <person name="Mayer K.F.X."/>
            <person name="Baldrich P."/>
            <person name="Meyers B.C."/>
            <person name="Huo N."/>
            <person name="Gu Y.Q."/>
            <person name="Zhou H."/>
            <person name="Devos K.M."/>
            <person name="Bennetzen J.L."/>
            <person name="Unver T."/>
            <person name="Budak H."/>
            <person name="Gulick P.J."/>
            <person name="Galiba G."/>
            <person name="Kalapos B."/>
            <person name="Nelson D.R."/>
            <person name="Li P."/>
            <person name="You F.M."/>
            <person name="Luo M.C."/>
            <person name="Dvorak J."/>
        </authorList>
    </citation>
    <scope>NUCLEOTIDE SEQUENCE [LARGE SCALE GENOMIC DNA]</scope>
    <source>
        <strain evidence="17">cv. AL8/78</strain>
    </source>
</reference>
<evidence type="ECO:0000256" key="11">
    <source>
        <dbReference type="ARBA" id="ARBA00023136"/>
    </source>
</evidence>
<keyword evidence="4 16" id="KW-0328">Glycosyltransferase</keyword>
<dbReference type="GO" id="GO:0003827">
    <property type="term" value="F:alpha-1,3-mannosylglycoprotein 2-beta-N-acetylglucosaminyltransferase activity"/>
    <property type="evidence" value="ECO:0007669"/>
    <property type="project" value="UniProtKB-UniRule"/>
</dbReference>
<evidence type="ECO:0000256" key="15">
    <source>
        <dbReference type="ARBA" id="ARBA00049421"/>
    </source>
</evidence>
<evidence type="ECO:0000256" key="4">
    <source>
        <dbReference type="ARBA" id="ARBA00022676"/>
    </source>
</evidence>
<keyword evidence="5" id="KW-0808">Transferase</keyword>
<evidence type="ECO:0000256" key="5">
    <source>
        <dbReference type="ARBA" id="ARBA00022679"/>
    </source>
</evidence>
<evidence type="ECO:0000256" key="1">
    <source>
        <dbReference type="ARBA" id="ARBA00004323"/>
    </source>
</evidence>
<dbReference type="Gene3D" id="3.90.550.10">
    <property type="entry name" value="Spore Coat Polysaccharide Biosynthesis Protein SpsA, Chain A"/>
    <property type="match status" value="1"/>
</dbReference>
<reference evidence="17" key="3">
    <citation type="journal article" date="2017" name="Nature">
        <title>Genome sequence of the progenitor of the wheat D genome Aegilops tauschii.</title>
        <authorList>
            <person name="Luo M.C."/>
            <person name="Gu Y.Q."/>
            <person name="Puiu D."/>
            <person name="Wang H."/>
            <person name="Twardziok S.O."/>
            <person name="Deal K.R."/>
            <person name="Huo N."/>
            <person name="Zhu T."/>
            <person name="Wang L."/>
            <person name="Wang Y."/>
            <person name="McGuire P.E."/>
            <person name="Liu S."/>
            <person name="Long H."/>
            <person name="Ramasamy R.K."/>
            <person name="Rodriguez J.C."/>
            <person name="Van S.L."/>
            <person name="Yuan L."/>
            <person name="Wang Z."/>
            <person name="Xia Z."/>
            <person name="Xiao L."/>
            <person name="Anderson O.D."/>
            <person name="Ouyang S."/>
            <person name="Liang Y."/>
            <person name="Zimin A.V."/>
            <person name="Pertea G."/>
            <person name="Qi P."/>
            <person name="Bennetzen J.L."/>
            <person name="Dai X."/>
            <person name="Dawson M.W."/>
            <person name="Muller H.G."/>
            <person name="Kugler K."/>
            <person name="Rivarola-Duarte L."/>
            <person name="Spannagl M."/>
            <person name="Mayer K.F.X."/>
            <person name="Lu F.H."/>
            <person name="Bevan M.W."/>
            <person name="Leroy P."/>
            <person name="Li P."/>
            <person name="You F.M."/>
            <person name="Sun Q."/>
            <person name="Liu Z."/>
            <person name="Lyons E."/>
            <person name="Wicker T."/>
            <person name="Salzberg S.L."/>
            <person name="Devos K.M."/>
            <person name="Dvorak J."/>
        </authorList>
    </citation>
    <scope>NUCLEOTIDE SEQUENCE [LARGE SCALE GENOMIC DNA]</scope>
    <source>
        <strain evidence="17">cv. AL8/78</strain>
    </source>
</reference>
<dbReference type="GO" id="GO:0000139">
    <property type="term" value="C:Golgi membrane"/>
    <property type="evidence" value="ECO:0007669"/>
    <property type="project" value="UniProtKB-SubCell"/>
</dbReference>
<dbReference type="EC" id="2.4.1.101" evidence="13 16"/>
<dbReference type="EnsemblPlants" id="AET3Gv21113500.6">
    <property type="protein sequence ID" value="AET3Gv21113500.6"/>
    <property type="gene ID" value="AET3Gv21113500"/>
</dbReference>
<keyword evidence="7 16" id="KW-0479">Metal-binding</keyword>
<dbReference type="SUPFAM" id="SSF53448">
    <property type="entry name" value="Nucleotide-diphospho-sugar transferases"/>
    <property type="match status" value="1"/>
</dbReference>
<dbReference type="Gramene" id="AET3Gv21113500.6">
    <property type="protein sequence ID" value="AET3Gv21113500.6"/>
    <property type="gene ID" value="AET3Gv21113500"/>
</dbReference>
<accession>A0A453GM94</accession>
<keyword evidence="10 16" id="KW-0333">Golgi apparatus</keyword>
<sequence length="169" mass="18763">ILLAEKKNSIVTQSSVCYRSGVKSGRGLLFLRRARPARRRPAMVPNPRHIRRLLLVAATAAFIYIQVRHFSAQSHDAGRLALAGADQPDLSVAAVVIMACNRPDYLHRTVESILKYQKAVASKFPLFISQDGTNGEVKNKALSYTQITFMQTTTNGPWTSYSLSVIFVE</sequence>
<evidence type="ECO:0000256" key="6">
    <source>
        <dbReference type="ARBA" id="ARBA00022692"/>
    </source>
</evidence>
<keyword evidence="9" id="KW-1133">Transmembrane helix</keyword>
<comment type="catalytic activity">
    <reaction evidence="15 16">
        <text>N(4)-(alpha-D-Man-(1-&gt;3)-[alpha-D-Man-(1-&gt;3)-[alpha-D-Man-(1-&gt;6)]-alpha-D-Man-(1-&gt;6)]-beta-D-Man-(1-&gt;4)-beta-D-GlcNAc-(1-&gt;4)-beta-D-GlcNAc)-L-asparaginyl-[protein] (N-glucan mannose isomer 5A1,2) + UDP-N-acetyl-alpha-D-glucosamine = N(4)-{beta-D-GlcNAc-(1-&gt;2)-alpha-D-Man-(1-&gt;3)-[alpha-D-Man-(1-&gt;3)-[alpha-D-Man-(1-&gt;6)]-alpha-D-Man-(1-&gt;6)]-beta-D-Man-(1-&gt;4)-beta-D-GlcNAc-(1-&gt;4)-beta-D-GlcNAc}-L-asparaginyl-[protein] + UDP + H(+)</text>
        <dbReference type="Rhea" id="RHEA:11456"/>
        <dbReference type="Rhea" id="RHEA-COMP:14367"/>
        <dbReference type="Rhea" id="RHEA-COMP:14368"/>
        <dbReference type="ChEBI" id="CHEBI:15378"/>
        <dbReference type="ChEBI" id="CHEBI:57705"/>
        <dbReference type="ChEBI" id="CHEBI:58223"/>
        <dbReference type="ChEBI" id="CHEBI:59087"/>
        <dbReference type="ChEBI" id="CHEBI:60625"/>
        <dbReference type="EC" id="2.4.1.101"/>
    </reaction>
</comment>
<evidence type="ECO:0000256" key="2">
    <source>
        <dbReference type="ARBA" id="ARBA00004922"/>
    </source>
</evidence>
<reference evidence="18" key="1">
    <citation type="journal article" date="2014" name="Science">
        <title>Ancient hybridizations among the ancestral genomes of bread wheat.</title>
        <authorList>
            <consortium name="International Wheat Genome Sequencing Consortium,"/>
            <person name="Marcussen T."/>
            <person name="Sandve S.R."/>
            <person name="Heier L."/>
            <person name="Spannagl M."/>
            <person name="Pfeifer M."/>
            <person name="Jakobsen K.S."/>
            <person name="Wulff B.B."/>
            <person name="Steuernagel B."/>
            <person name="Mayer K.F."/>
            <person name="Olsen O.A."/>
        </authorList>
    </citation>
    <scope>NUCLEOTIDE SEQUENCE [LARGE SCALE GENOMIC DNA]</scope>
    <source>
        <strain evidence="18">cv. AL8/78</strain>
    </source>
</reference>
<dbReference type="GO" id="GO:0030145">
    <property type="term" value="F:manganese ion binding"/>
    <property type="evidence" value="ECO:0007669"/>
    <property type="project" value="UniProtKB-UniRule"/>
</dbReference>
<dbReference type="UniPathway" id="UPA00378"/>
<evidence type="ECO:0000256" key="13">
    <source>
        <dbReference type="ARBA" id="ARBA00038949"/>
    </source>
</evidence>
<organism evidence="17 18">
    <name type="scientific">Aegilops tauschii subsp. strangulata</name>
    <name type="common">Goatgrass</name>
    <dbReference type="NCBI Taxonomy" id="200361"/>
    <lineage>
        <taxon>Eukaryota</taxon>
        <taxon>Viridiplantae</taxon>
        <taxon>Streptophyta</taxon>
        <taxon>Embryophyta</taxon>
        <taxon>Tracheophyta</taxon>
        <taxon>Spermatophyta</taxon>
        <taxon>Magnoliopsida</taxon>
        <taxon>Liliopsida</taxon>
        <taxon>Poales</taxon>
        <taxon>Poaceae</taxon>
        <taxon>BOP clade</taxon>
        <taxon>Pooideae</taxon>
        <taxon>Triticodae</taxon>
        <taxon>Triticeae</taxon>
        <taxon>Triticinae</taxon>
        <taxon>Aegilops</taxon>
    </lineage>
</organism>
<evidence type="ECO:0000256" key="9">
    <source>
        <dbReference type="ARBA" id="ARBA00022989"/>
    </source>
</evidence>
<evidence type="ECO:0000313" key="17">
    <source>
        <dbReference type="EnsemblPlants" id="AET3Gv21113500.6"/>
    </source>
</evidence>
<keyword evidence="8 16" id="KW-0735">Signal-anchor</keyword>
<evidence type="ECO:0000256" key="8">
    <source>
        <dbReference type="ARBA" id="ARBA00022968"/>
    </source>
</evidence>
<dbReference type="PANTHER" id="PTHR10468:SF11">
    <property type="entry name" value="ALPHA-1,3-MANNOSYL-GLYCOPROTEIN 2-BETA-N-ACETYLGLUCOSAMINYLTRANSFERASE"/>
    <property type="match status" value="1"/>
</dbReference>
<dbReference type="InterPro" id="IPR004139">
    <property type="entry name" value="Glyco_trans_13"/>
</dbReference>
<reference evidence="18" key="2">
    <citation type="journal article" date="2017" name="Nat. Plants">
        <title>The Aegilops tauschii genome reveals multiple impacts of transposons.</title>
        <authorList>
            <person name="Zhao G."/>
            <person name="Zou C."/>
            <person name="Li K."/>
            <person name="Wang K."/>
            <person name="Li T."/>
            <person name="Gao L."/>
            <person name="Zhang X."/>
            <person name="Wang H."/>
            <person name="Yang Z."/>
            <person name="Liu X."/>
            <person name="Jiang W."/>
            <person name="Mao L."/>
            <person name="Kong X."/>
            <person name="Jiao Y."/>
            <person name="Jia J."/>
        </authorList>
    </citation>
    <scope>NUCLEOTIDE SEQUENCE [LARGE SCALE GENOMIC DNA]</scope>
    <source>
        <strain evidence="18">cv. AL8/78</strain>
    </source>
</reference>
<dbReference type="AlphaFoldDB" id="A0A453GM94"/>
<proteinExistence type="inferred from homology"/>
<dbReference type="InterPro" id="IPR029044">
    <property type="entry name" value="Nucleotide-diphossugar_trans"/>
</dbReference>
<comment type="similarity">
    <text evidence="3 16">Belongs to the glycosyltransferase 13 family.</text>
</comment>
<dbReference type="Proteomes" id="UP000015105">
    <property type="component" value="Chromosome 3D"/>
</dbReference>
<dbReference type="InterPro" id="IPR052261">
    <property type="entry name" value="Glycosyltransferase_13"/>
</dbReference>
<evidence type="ECO:0000256" key="14">
    <source>
        <dbReference type="ARBA" id="ARBA00041712"/>
    </source>
</evidence>
<protein>
    <recommendedName>
        <fullName evidence="13 16">Alpha-1,3-mannosyl-glycoprotein 2-beta-N-acetylglucosaminyltransferase</fullName>
        <shortName evidence="16">GNT-I</shortName>
        <shortName evidence="16">GlcNAc-T I</shortName>
        <ecNumber evidence="13 16">2.4.1.101</ecNumber>
    </recommendedName>
    <alternativeName>
        <fullName evidence="14 16">N-glycosyl-oligosaccharide-glycoprotein N-acetylglucosaminyltransferase I</fullName>
    </alternativeName>
</protein>